<evidence type="ECO:0000313" key="8">
    <source>
        <dbReference type="EMBL" id="GMH05789.1"/>
    </source>
</evidence>
<evidence type="ECO:0000256" key="2">
    <source>
        <dbReference type="ARBA" id="ARBA00022473"/>
    </source>
</evidence>
<evidence type="ECO:0000256" key="4">
    <source>
        <dbReference type="ARBA" id="ARBA00023089"/>
    </source>
</evidence>
<evidence type="ECO:0000256" key="3">
    <source>
        <dbReference type="ARBA" id="ARBA00022782"/>
    </source>
</evidence>
<dbReference type="GO" id="GO:0030154">
    <property type="term" value="P:cell differentiation"/>
    <property type="evidence" value="ECO:0007669"/>
    <property type="project" value="UniProtKB-KW"/>
</dbReference>
<dbReference type="EMBL" id="BSYO01000006">
    <property type="protein sequence ID" value="GMH05789.1"/>
    <property type="molecule type" value="Genomic_DNA"/>
</dbReference>
<name>A0AAD3XII3_NEPGR</name>
<dbReference type="GO" id="GO:0009908">
    <property type="term" value="P:flower development"/>
    <property type="evidence" value="ECO:0007669"/>
    <property type="project" value="UniProtKB-KW"/>
</dbReference>
<evidence type="ECO:0000313" key="9">
    <source>
        <dbReference type="Proteomes" id="UP001279734"/>
    </source>
</evidence>
<comment type="caution">
    <text evidence="8">The sequence shown here is derived from an EMBL/GenBank/DDBJ whole genome shotgun (WGS) entry which is preliminary data.</text>
</comment>
<gene>
    <name evidence="8" type="ORF">Nepgr_007629</name>
</gene>
<evidence type="ECO:0000256" key="1">
    <source>
        <dbReference type="ARBA" id="ARBA00008956"/>
    </source>
</evidence>
<evidence type="ECO:0000256" key="6">
    <source>
        <dbReference type="SAM" id="Coils"/>
    </source>
</evidence>
<dbReference type="AlphaFoldDB" id="A0AAD3XII3"/>
<dbReference type="InterPro" id="IPR012474">
    <property type="entry name" value="Frigida"/>
</dbReference>
<dbReference type="PANTHER" id="PTHR31791:SF47">
    <property type="entry name" value="INACTIVE FRIGIDA-LIKE PROTEIN 2"/>
    <property type="match status" value="1"/>
</dbReference>
<feature type="coiled-coil region" evidence="6">
    <location>
        <begin position="4"/>
        <end position="31"/>
    </location>
</feature>
<dbReference type="Proteomes" id="UP001279734">
    <property type="component" value="Unassembled WGS sequence"/>
</dbReference>
<evidence type="ECO:0000256" key="5">
    <source>
        <dbReference type="RuleBase" id="RU364012"/>
    </source>
</evidence>
<keyword evidence="3 5" id="KW-0221">Differentiation</keyword>
<keyword evidence="4 5" id="KW-0287">Flowering</keyword>
<keyword evidence="9" id="KW-1185">Reference proteome</keyword>
<proteinExistence type="inferred from homology"/>
<keyword evidence="6" id="KW-0175">Coiled coil</keyword>
<keyword evidence="2 5" id="KW-0217">Developmental protein</keyword>
<feature type="region of interest" description="Disordered" evidence="7">
    <location>
        <begin position="65"/>
        <end position="89"/>
    </location>
</feature>
<protein>
    <recommendedName>
        <fullName evidence="5">FRIGIDA-like protein</fullName>
    </recommendedName>
</protein>
<organism evidence="8 9">
    <name type="scientific">Nepenthes gracilis</name>
    <name type="common">Slender pitcher plant</name>
    <dbReference type="NCBI Taxonomy" id="150966"/>
    <lineage>
        <taxon>Eukaryota</taxon>
        <taxon>Viridiplantae</taxon>
        <taxon>Streptophyta</taxon>
        <taxon>Embryophyta</taxon>
        <taxon>Tracheophyta</taxon>
        <taxon>Spermatophyta</taxon>
        <taxon>Magnoliopsida</taxon>
        <taxon>eudicotyledons</taxon>
        <taxon>Gunneridae</taxon>
        <taxon>Pentapetalae</taxon>
        <taxon>Caryophyllales</taxon>
        <taxon>Nepenthaceae</taxon>
        <taxon>Nepenthes</taxon>
    </lineage>
</organism>
<dbReference type="PANTHER" id="PTHR31791">
    <property type="entry name" value="FRIGIDA-LIKE PROTEIN 3-RELATED"/>
    <property type="match status" value="1"/>
</dbReference>
<reference evidence="8" key="1">
    <citation type="submission" date="2023-05" db="EMBL/GenBank/DDBJ databases">
        <title>Nepenthes gracilis genome sequencing.</title>
        <authorList>
            <person name="Fukushima K."/>
        </authorList>
    </citation>
    <scope>NUCLEOTIDE SEQUENCE</scope>
    <source>
        <strain evidence="8">SING2019-196</strain>
    </source>
</reference>
<comment type="similarity">
    <text evidence="1 5">Belongs to the Frigida family.</text>
</comment>
<evidence type="ECO:0000256" key="7">
    <source>
        <dbReference type="SAM" id="MobiDB-lite"/>
    </source>
</evidence>
<sequence>MAMLQQISEALQEIDTKKELLRKAFEDLQNHSDTLSFFSLNWSEIDSHFSNIHSSLSSRFSTLQQREQSRLPSSQDPKSSISQELRNQENNATIRELRDMCSKMEAGKLWNWLNERKEKKTVIQVELNEALKFAPDSAKLVMDAIDGFSVTGPEFGDMKIKNRNCMLLLEALMAMEG</sequence>
<accession>A0AAD3XII3</accession>
<dbReference type="Pfam" id="PF07899">
    <property type="entry name" value="Frigida"/>
    <property type="match status" value="1"/>
</dbReference>